<evidence type="ECO:0000259" key="1">
    <source>
        <dbReference type="Pfam" id="PF01926"/>
    </source>
</evidence>
<comment type="caution">
    <text evidence="4">The sequence shown here is derived from an EMBL/GenBank/DDBJ whole genome shotgun (WGS) entry which is preliminary data.</text>
</comment>
<dbReference type="RefSeq" id="WP_184742528.1">
    <property type="nucleotide sequence ID" value="NZ_JACHGJ010000001.1"/>
</dbReference>
<name>A0A841R3X2_9SPIO</name>
<accession>A0A841R3X2</accession>
<dbReference type="Proteomes" id="UP000587760">
    <property type="component" value="Unassembled WGS sequence"/>
</dbReference>
<evidence type="ECO:0000313" key="4">
    <source>
        <dbReference type="EMBL" id="MBB6478565.1"/>
    </source>
</evidence>
<dbReference type="Gene3D" id="3.40.50.11420">
    <property type="match status" value="1"/>
</dbReference>
<evidence type="ECO:0000259" key="3">
    <source>
        <dbReference type="Pfam" id="PF18133"/>
    </source>
</evidence>
<dbReference type="Pfam" id="PF18128">
    <property type="entry name" value="HydF_dimer"/>
    <property type="match status" value="1"/>
</dbReference>
<proteinExistence type="predicted"/>
<feature type="domain" description="Hydrogen maturase F tetramerization" evidence="3">
    <location>
        <begin position="278"/>
        <end position="394"/>
    </location>
</feature>
<dbReference type="CDD" id="cd00880">
    <property type="entry name" value="Era_like"/>
    <property type="match status" value="1"/>
</dbReference>
<gene>
    <name evidence="4" type="ORF">HNR50_000198</name>
</gene>
<feature type="domain" description="G" evidence="1">
    <location>
        <begin position="10"/>
        <end position="126"/>
    </location>
</feature>
<organism evidence="4 5">
    <name type="scientific">Spirochaeta isovalerica</name>
    <dbReference type="NCBI Taxonomy" id="150"/>
    <lineage>
        <taxon>Bacteria</taxon>
        <taxon>Pseudomonadati</taxon>
        <taxon>Spirochaetota</taxon>
        <taxon>Spirochaetia</taxon>
        <taxon>Spirochaetales</taxon>
        <taxon>Spirochaetaceae</taxon>
        <taxon>Spirochaeta</taxon>
    </lineage>
</organism>
<dbReference type="InterPro" id="IPR023873">
    <property type="entry name" value="FeFe-hyd_GTPase_HydF"/>
</dbReference>
<protein>
    <submittedName>
        <fullName evidence="4">[FeFe] hydrogenase H-cluster maturation GTPase HydF</fullName>
    </submittedName>
</protein>
<dbReference type="GO" id="GO:0030488">
    <property type="term" value="P:tRNA methylation"/>
    <property type="evidence" value="ECO:0007669"/>
    <property type="project" value="TreeGrafter"/>
</dbReference>
<dbReference type="Pfam" id="PF01926">
    <property type="entry name" value="MMR_HSR1"/>
    <property type="match status" value="1"/>
</dbReference>
<reference evidence="4 5" key="1">
    <citation type="submission" date="2020-08" db="EMBL/GenBank/DDBJ databases">
        <title>Genomic Encyclopedia of Type Strains, Phase IV (KMG-IV): sequencing the most valuable type-strain genomes for metagenomic binning, comparative biology and taxonomic classification.</title>
        <authorList>
            <person name="Goeker M."/>
        </authorList>
    </citation>
    <scope>NUCLEOTIDE SEQUENCE [LARGE SCALE GENOMIC DNA]</scope>
    <source>
        <strain evidence="4 5">DSM 2461</strain>
    </source>
</reference>
<dbReference type="NCBIfam" id="TIGR03918">
    <property type="entry name" value="GTP_HydF"/>
    <property type="match status" value="1"/>
</dbReference>
<feature type="domain" description="Hydrogen maturase F dimerization" evidence="2">
    <location>
        <begin position="177"/>
        <end position="274"/>
    </location>
</feature>
<keyword evidence="5" id="KW-1185">Reference proteome</keyword>
<dbReference type="InterPro" id="IPR041606">
    <property type="entry name" value="HydF_dimer"/>
</dbReference>
<dbReference type="Gene3D" id="3.40.50.300">
    <property type="entry name" value="P-loop containing nucleotide triphosphate hydrolases"/>
    <property type="match status" value="1"/>
</dbReference>
<dbReference type="Pfam" id="PF18133">
    <property type="entry name" value="HydF_tetramer"/>
    <property type="match status" value="1"/>
</dbReference>
<evidence type="ECO:0000259" key="2">
    <source>
        <dbReference type="Pfam" id="PF18128"/>
    </source>
</evidence>
<dbReference type="NCBIfam" id="TIGR00231">
    <property type="entry name" value="small_GTP"/>
    <property type="match status" value="1"/>
</dbReference>
<dbReference type="SUPFAM" id="SSF52540">
    <property type="entry name" value="P-loop containing nucleoside triphosphate hydrolases"/>
    <property type="match status" value="1"/>
</dbReference>
<dbReference type="InterPro" id="IPR006073">
    <property type="entry name" value="GTP-bd"/>
</dbReference>
<dbReference type="AlphaFoldDB" id="A0A841R3X2"/>
<dbReference type="EMBL" id="JACHGJ010000001">
    <property type="protein sequence ID" value="MBB6478565.1"/>
    <property type="molecule type" value="Genomic_DNA"/>
</dbReference>
<dbReference type="Gene3D" id="3.40.50.11410">
    <property type="match status" value="1"/>
</dbReference>
<dbReference type="GO" id="GO:0005737">
    <property type="term" value="C:cytoplasm"/>
    <property type="evidence" value="ECO:0007669"/>
    <property type="project" value="TreeGrafter"/>
</dbReference>
<sequence length="407" mass="45604">MATALAESTRIVLIGIRNAGKSSLMNTLFEKDISIISSTPGTTTDPVTRQMELGALGPVAITDTAGLDDEGELGKMRVMKTLESSAASAINIFVTPQDKAPTIEEKEILKELLIKNSRTPLVCVLTHSDCPANIEKVELVSPVPKVKVNNLTGEGAQQLRNLLIEQKEKLIPEMTPLEGLVDEGDLAVLVTPIDLAAPKGRLIMPQVQTIRDLLDKDCASLVVKERELYSFYNNLIQKPKLVITDSQVFHKVAADIPENQLLTSFSILFARKKGDLEEFIKGIINLKKTPEGGRILVMESCSHHRQADDIGTVRIPRLFRQLVHSNVEFDFTRTLPSDEDLEKYYMVIHCAGCMINREKMMDRLERIRRKGVFITNYGLFLGWVNGLLPRALEPFRDLYEEYREAFD</sequence>
<dbReference type="GO" id="GO:0002098">
    <property type="term" value="P:tRNA wobble uridine modification"/>
    <property type="evidence" value="ECO:0007669"/>
    <property type="project" value="TreeGrafter"/>
</dbReference>
<dbReference type="PANTHER" id="PTHR42714:SF6">
    <property type="entry name" value="TRANSLATION INITIATION FACTOR IF-2"/>
    <property type="match status" value="1"/>
</dbReference>
<dbReference type="PANTHER" id="PTHR42714">
    <property type="entry name" value="TRNA MODIFICATION GTPASE GTPBP3"/>
    <property type="match status" value="1"/>
</dbReference>
<dbReference type="InterPro" id="IPR027417">
    <property type="entry name" value="P-loop_NTPase"/>
</dbReference>
<dbReference type="InterPro" id="IPR040644">
    <property type="entry name" value="HydF_tetramer"/>
</dbReference>
<evidence type="ECO:0000313" key="5">
    <source>
        <dbReference type="Proteomes" id="UP000587760"/>
    </source>
</evidence>
<dbReference type="InterPro" id="IPR005225">
    <property type="entry name" value="Small_GTP-bd"/>
</dbReference>
<dbReference type="GO" id="GO:0005525">
    <property type="term" value="F:GTP binding"/>
    <property type="evidence" value="ECO:0007669"/>
    <property type="project" value="InterPro"/>
</dbReference>